<dbReference type="GO" id="GO:0005975">
    <property type="term" value="P:carbohydrate metabolic process"/>
    <property type="evidence" value="ECO:0007669"/>
    <property type="project" value="InterPro"/>
</dbReference>
<feature type="domain" description="Teneurin-like YD-shell" evidence="6">
    <location>
        <begin position="1692"/>
        <end position="1941"/>
    </location>
</feature>
<dbReference type="GO" id="GO:0004553">
    <property type="term" value="F:hydrolase activity, hydrolyzing O-glycosyl compounds"/>
    <property type="evidence" value="ECO:0007669"/>
    <property type="project" value="InterPro"/>
</dbReference>
<name>A0A7W7GCB5_9ACTN</name>
<evidence type="ECO:0000256" key="4">
    <source>
        <dbReference type="ARBA" id="ARBA00023026"/>
    </source>
</evidence>
<feature type="compositionally biased region" description="Polar residues" evidence="5">
    <location>
        <begin position="1992"/>
        <end position="2008"/>
    </location>
</feature>
<proteinExistence type="predicted"/>
<dbReference type="InterPro" id="IPR056823">
    <property type="entry name" value="TEN-like_YD-shell"/>
</dbReference>
<keyword evidence="2" id="KW-0964">Secreted</keyword>
<dbReference type="RefSeq" id="WP_184885414.1">
    <property type="nucleotide sequence ID" value="NZ_BOOV01000011.1"/>
</dbReference>
<dbReference type="InterPro" id="IPR031325">
    <property type="entry name" value="RHS_repeat"/>
</dbReference>
<dbReference type="Proteomes" id="UP000542210">
    <property type="component" value="Unassembled WGS sequence"/>
</dbReference>
<dbReference type="PANTHER" id="PTHR32305:SF17">
    <property type="entry name" value="TRNA NUCLEASE WAPA"/>
    <property type="match status" value="1"/>
</dbReference>
<dbReference type="Pfam" id="PF03534">
    <property type="entry name" value="SpvB"/>
    <property type="match status" value="1"/>
</dbReference>
<dbReference type="GO" id="GO:0005737">
    <property type="term" value="C:cytoplasm"/>
    <property type="evidence" value="ECO:0007669"/>
    <property type="project" value="InterPro"/>
</dbReference>
<dbReference type="InterPro" id="IPR022385">
    <property type="entry name" value="Rhs_assc_core"/>
</dbReference>
<sequence>MSAALLIASVGVAAGPAAPSSAAESPERSVTGRPVTKVSDFHGVEDSPPRIPKAVPPKWPAAGVAEIGIGAGPAAVPGIPVALGRAAGGSAPAKVRVESIGADAAERLGGLGLGVRVARADGVATAARVRVRVDYSGFAGTLSREAASRLGLIEMPVCVLAARPDASCAKAAEKARVVPSRNEPAAQGVVAEIEAAGSPASGSVYVVAPAAAAGDPGSQTGNFTATDLKPAGTWQVGLSGGGFSYSYPIPLPPAVSGKTPELALSYSSSAIDSLTNYTNNQASVAGMGWDVGTGFVERRYRSCADDTVESTKNPDQRNWKHLCWESPDENDGDPATTDSTTSHLSLSVDGKSSAIVKDRTSGGWKAVEDYGWKIEYSTSSQTGQSFWTVNTADGTIYRFGYHRDSMWQTAYVGDDTGEPCRDQYSKTGTPGLCTAPWRWNLDQRIDAGGNVVDYTYAREGNWYCKVVGALCQPGPLGDGRAFRVAYDRGGYLAQVAYGRNVNVAGSAHVAKVVFNTVDRGTPPSSGAPWDDDTPKDLDCPSGPGDVIVACDTPGPAFYISKRLDTVVTVVFNPATSNWDQVWRLEAGYKWVYTQILQGLPPAGPVLWLDTLRPVGLAGDGPDVAMPPVDFEATLLDNRADYDEAQGKSRLRFPRIGSIYNGLGGRTDVSYGQANPCPYPSAYPTTGWDVNARDCYLATLGTWYDGGGISRTSRAVYLKWLVTQTVDKDLVGGSPDMPTRYAYLGTPAWARPFDYLGATTLSGVVCSPPVSGYCKTLSEDWDEFRGYQTVRTVKGSGTTPDDFAVTTTSFFRGMYDDVRGDGTAKGTQVTDFDGNSYQDRRVLAGRILQEQTWRATTLTASAAQAPRGARVITAARAPVRALARGLRSLFGRTTLTCSYPNWQRFASYSKGDRVTWVDHHWEALQGTAGSEPGKITNAWKDLGDCTAGRTTTPTPTPTDPGGPATGGYTEIRSTRYEYATASTGDGPGIYDPLRVNATRRVTREAVTSGFRYTDQRTSYDALGLPVKVNDYGDTSVASDNTCVTTTYARNTDSGMWITALRSVVETRKGDDCSAGAVVGRVVTLYDGQTDPATNKPVRGNTTEVRTWLDGSHVASEKTSPDGYGRPVSVTDVRGKTTSIRYLPAVGFPVDGTIRTNPLGYEQKVWNAPAHDGVVALRDANGRVTDIDYDALGRTTALWTPGQPKNGGTPATKITYNVSWNGSLGQPTAPPKVTTAKVFSGAGASAKWLTSVAFEDGLGRLREEQMPSPAGGRMVKVTAYDARGLEIVRSAPLHNTEPAGSNLLNPAPADIPSWTRTVFDGAGREIAKIQYGGATEVRRSTIAYAGADEHTVTPPLGGKTTYKADAAGKITSIAEQSGGQWSTSTREYDVSGDLTKMVDANGNVRTFTYDWARRRVAATDPDSGATTTVYDAAGNPTAETDARGVTVSHLYDDLGRRVEQWAGDPGTGTKLAEWVYDTLLKGQVTSATRWTRGRPYTDTVTGYDADYRRLGTSLTIPAGEGLLAGTYTFAVGYDKAGRENSLTFPAAGGLSSETTVSTSDDVGLPKGLSSDFGGGFTYVKDTGYSLTGRLSSRSLGSTAGLVRTLTWDPATNALTSLKTVSTIGATTPATVQEDQFSYDTAGSPISILDKAAPSGGSSTPQRECFGYDARRRLASAFTTTDTCAAGPNGAGPDPYELAYTYDAVGNIRSATQSGLTATYTYPAAGAGAVRPNAVRSITRTSGTDTYGYDARGQLESQTVGGTTSTFEWNELGRPAKVTIGANVSEEVYDAGGKRLIRREPGKTVLYLGVMELELANGQVTAKRYYQAPDGGIVAMRTSGRPDVTWLLAGPAGSEELAVDGGTGTLDRQKYLPFGARRGGRDALTTTDRGFLGKVEDDTTGLVELGERYYSPAIGKFISTDPRPVDDGAEPALLNPYSYAANDPLRLSDPTGLFPQASGGSVSCLPGEPLCPVVLEPPVDDVEERAALQRERQESSALLTELSTGGATQRASAGKTAGLKECQGLSDEICRIFVYVSAWAMNLTGSSYSKADGCPKKGRCWKNAMRHCIQQVALTDICGPKVAQQLAENHEKGNDMSKPKVRKDTKIDRHNNAVAQKAAMEHLDELRAIRLGPGTRDQKEGRYWAYVKNLCQSLWDSKELR</sequence>
<reference evidence="7 8" key="1">
    <citation type="submission" date="2020-08" db="EMBL/GenBank/DDBJ databases">
        <title>Sequencing the genomes of 1000 actinobacteria strains.</title>
        <authorList>
            <person name="Klenk H.-P."/>
        </authorList>
    </citation>
    <scope>NUCLEOTIDE SEQUENCE [LARGE SCALE GENOMIC DNA]</scope>
    <source>
        <strain evidence="7 8">DSM 45784</strain>
    </source>
</reference>
<dbReference type="InterPro" id="IPR003284">
    <property type="entry name" value="Sal_SpvB"/>
</dbReference>
<evidence type="ECO:0000313" key="7">
    <source>
        <dbReference type="EMBL" id="MBB4704392.1"/>
    </source>
</evidence>
<keyword evidence="8" id="KW-1185">Reference proteome</keyword>
<dbReference type="NCBIfam" id="TIGR01643">
    <property type="entry name" value="YD_repeat_2x"/>
    <property type="match status" value="2"/>
</dbReference>
<evidence type="ECO:0000259" key="6">
    <source>
        <dbReference type="Pfam" id="PF25023"/>
    </source>
</evidence>
<protein>
    <submittedName>
        <fullName evidence="7">RHS repeat-associated protein</fullName>
    </submittedName>
</protein>
<dbReference type="Pfam" id="PF05593">
    <property type="entry name" value="RHS_repeat"/>
    <property type="match status" value="2"/>
</dbReference>
<accession>A0A7W7GCB5</accession>
<feature type="compositionally biased region" description="Basic and acidic residues" evidence="5">
    <location>
        <begin position="39"/>
        <end position="48"/>
    </location>
</feature>
<evidence type="ECO:0000256" key="3">
    <source>
        <dbReference type="ARBA" id="ARBA00022737"/>
    </source>
</evidence>
<evidence type="ECO:0000256" key="2">
    <source>
        <dbReference type="ARBA" id="ARBA00022525"/>
    </source>
</evidence>
<evidence type="ECO:0000313" key="8">
    <source>
        <dbReference type="Proteomes" id="UP000542210"/>
    </source>
</evidence>
<keyword evidence="3" id="KW-0677">Repeat</keyword>
<dbReference type="PANTHER" id="PTHR32305">
    <property type="match status" value="1"/>
</dbReference>
<dbReference type="NCBIfam" id="TIGR03696">
    <property type="entry name" value="Rhs_assc_core"/>
    <property type="match status" value="1"/>
</dbReference>
<dbReference type="InterPro" id="IPR050708">
    <property type="entry name" value="T6SS_VgrG/RHS"/>
</dbReference>
<dbReference type="Gene3D" id="2.10.10.20">
    <property type="entry name" value="Carbohydrate-binding module superfamily 5/12"/>
    <property type="match status" value="1"/>
</dbReference>
<comment type="subcellular location">
    <subcellularLocation>
        <location evidence="1">Secreted</location>
    </subcellularLocation>
</comment>
<evidence type="ECO:0000256" key="1">
    <source>
        <dbReference type="ARBA" id="ARBA00004613"/>
    </source>
</evidence>
<dbReference type="InterPro" id="IPR036573">
    <property type="entry name" value="CBM_sf_5/12"/>
</dbReference>
<gene>
    <name evidence="7" type="ORF">BJ982_005936</name>
</gene>
<dbReference type="EMBL" id="JACHND010000001">
    <property type="protein sequence ID" value="MBB4704392.1"/>
    <property type="molecule type" value="Genomic_DNA"/>
</dbReference>
<comment type="caution">
    <text evidence="7">The sequence shown here is derived from an EMBL/GenBank/DDBJ whole genome shotgun (WGS) entry which is preliminary data.</text>
</comment>
<dbReference type="Gene3D" id="2.180.10.10">
    <property type="entry name" value="RHS repeat-associated core"/>
    <property type="match status" value="1"/>
</dbReference>
<dbReference type="GO" id="GO:0030246">
    <property type="term" value="F:carbohydrate binding"/>
    <property type="evidence" value="ECO:0007669"/>
    <property type="project" value="InterPro"/>
</dbReference>
<keyword evidence="4" id="KW-0843">Virulence</keyword>
<dbReference type="SUPFAM" id="SSF51055">
    <property type="entry name" value="Carbohydrate binding domain"/>
    <property type="match status" value="1"/>
</dbReference>
<feature type="region of interest" description="Disordered" evidence="5">
    <location>
        <begin position="13"/>
        <end position="55"/>
    </location>
</feature>
<feature type="region of interest" description="Disordered" evidence="5">
    <location>
        <begin position="1984"/>
        <end position="2014"/>
    </location>
</feature>
<feature type="compositionally biased region" description="Low complexity" evidence="5">
    <location>
        <begin position="13"/>
        <end position="24"/>
    </location>
</feature>
<feature type="region of interest" description="Disordered" evidence="5">
    <location>
        <begin position="323"/>
        <end position="344"/>
    </location>
</feature>
<dbReference type="CDD" id="cd12215">
    <property type="entry name" value="ChiC_BD"/>
    <property type="match status" value="1"/>
</dbReference>
<evidence type="ECO:0000256" key="5">
    <source>
        <dbReference type="SAM" id="MobiDB-lite"/>
    </source>
</evidence>
<organism evidence="7 8">
    <name type="scientific">Sphaerisporangium siamense</name>
    <dbReference type="NCBI Taxonomy" id="795645"/>
    <lineage>
        <taxon>Bacteria</taxon>
        <taxon>Bacillati</taxon>
        <taxon>Actinomycetota</taxon>
        <taxon>Actinomycetes</taxon>
        <taxon>Streptosporangiales</taxon>
        <taxon>Streptosporangiaceae</taxon>
        <taxon>Sphaerisporangium</taxon>
    </lineage>
</organism>
<dbReference type="InterPro" id="IPR006530">
    <property type="entry name" value="YD"/>
</dbReference>
<dbReference type="Pfam" id="PF25023">
    <property type="entry name" value="TEN_YD-shell"/>
    <property type="match status" value="1"/>
</dbReference>
<dbReference type="GO" id="GO:0005576">
    <property type="term" value="C:extracellular region"/>
    <property type="evidence" value="ECO:0007669"/>
    <property type="project" value="UniProtKB-SubCell"/>
</dbReference>